<reference evidence="1 2" key="1">
    <citation type="submission" date="2018-06" db="EMBL/GenBank/DDBJ databases">
        <authorList>
            <consortium name="Pathogen Informatics"/>
            <person name="Doyle S."/>
        </authorList>
    </citation>
    <scope>NUCLEOTIDE SEQUENCE [LARGE SCALE GENOMIC DNA]</scope>
    <source>
        <strain evidence="1 2">NCTC12221</strain>
    </source>
</reference>
<dbReference type="Proteomes" id="UP000255335">
    <property type="component" value="Unassembled WGS sequence"/>
</dbReference>
<protein>
    <submittedName>
        <fullName evidence="1">Uncharacterized protein</fullName>
    </submittedName>
</protein>
<dbReference type="RefSeq" id="WP_258554190.1">
    <property type="nucleotide sequence ID" value="NZ_UGHZ01000001.1"/>
</dbReference>
<name>A0A377JPI8_9HELI</name>
<proteinExistence type="predicted"/>
<sequence length="43" mass="4943">MSAETKRTHDEFYASESHKDNVKESFKYIANVVLESCWGGGQY</sequence>
<evidence type="ECO:0000313" key="1">
    <source>
        <dbReference type="EMBL" id="STP09676.1"/>
    </source>
</evidence>
<dbReference type="EMBL" id="UGHZ01000001">
    <property type="protein sequence ID" value="STP09676.1"/>
    <property type="molecule type" value="Genomic_DNA"/>
</dbReference>
<evidence type="ECO:0000313" key="2">
    <source>
        <dbReference type="Proteomes" id="UP000255335"/>
    </source>
</evidence>
<accession>A0A377JPI8</accession>
<gene>
    <name evidence="1" type="ORF">NCTC12221_01122</name>
</gene>
<dbReference type="AlphaFoldDB" id="A0A377JPI8"/>
<organism evidence="1 2">
    <name type="scientific">Helicobacter cinaedi</name>
    <dbReference type="NCBI Taxonomy" id="213"/>
    <lineage>
        <taxon>Bacteria</taxon>
        <taxon>Pseudomonadati</taxon>
        <taxon>Campylobacterota</taxon>
        <taxon>Epsilonproteobacteria</taxon>
        <taxon>Campylobacterales</taxon>
        <taxon>Helicobacteraceae</taxon>
        <taxon>Helicobacter</taxon>
    </lineage>
</organism>